<evidence type="ECO:0000313" key="1">
    <source>
        <dbReference type="EMBL" id="EJN85710.1"/>
    </source>
</evidence>
<gene>
    <name evidence="1" type="ORF">HMPREF1129_2262</name>
</gene>
<proteinExistence type="predicted"/>
<dbReference type="AlphaFoldDB" id="J2ZSY1"/>
<accession>J2ZSY1</accession>
<evidence type="ECO:0000313" key="2">
    <source>
        <dbReference type="Proteomes" id="UP000007814"/>
    </source>
</evidence>
<dbReference type="EMBL" id="ALJK01000045">
    <property type="protein sequence ID" value="EJN85710.1"/>
    <property type="molecule type" value="Genomic_DNA"/>
</dbReference>
<protein>
    <submittedName>
        <fullName evidence="1">Uncharacterized protein</fullName>
    </submittedName>
</protein>
<dbReference type="Proteomes" id="UP000007814">
    <property type="component" value="Unassembled WGS sequence"/>
</dbReference>
<sequence>MVVDELDIIRTSFMPGEAESPLGVDPNAVLAASIASQPLESVARWDAQVFDIGCCV</sequence>
<reference evidence="1 2" key="1">
    <citation type="submission" date="2012-07" db="EMBL/GenBank/DDBJ databases">
        <authorList>
            <person name="Durkin A.S."/>
            <person name="McCorrison J."/>
            <person name="Torralba M."/>
            <person name="Gillis M."/>
            <person name="Methe B."/>
            <person name="Sutton G."/>
            <person name="Nelson K.E."/>
        </authorList>
    </citation>
    <scope>NUCLEOTIDE SEQUENCE [LARGE SCALE GENOMIC DNA]</scope>
    <source>
        <strain evidence="2">ATCC 12104 / DSM 43013 / CCUG 2238 / JCM 8349 / NCTC 10301 / Howell 279</strain>
    </source>
</reference>
<name>J2ZSY1_ACTNH</name>
<comment type="caution">
    <text evidence="1">The sequence shown here is derived from an EMBL/GenBank/DDBJ whole genome shotgun (WGS) entry which is preliminary data.</text>
</comment>
<organism evidence="1 2">
    <name type="scientific">Actinomyces naeslundii (strain ATCC 12104 / DSM 43013 / CCUG 2238 / JCM 8349 / NCTC 10301 / Howell 279)</name>
    <dbReference type="NCBI Taxonomy" id="1115803"/>
    <lineage>
        <taxon>Bacteria</taxon>
        <taxon>Bacillati</taxon>
        <taxon>Actinomycetota</taxon>
        <taxon>Actinomycetes</taxon>
        <taxon>Actinomycetales</taxon>
        <taxon>Actinomycetaceae</taxon>
        <taxon>Actinomyces</taxon>
    </lineage>
</organism>